<dbReference type="CDD" id="cd03408">
    <property type="entry name" value="SPFH_like_u1"/>
    <property type="match status" value="1"/>
</dbReference>
<comment type="caution">
    <text evidence="3">The sequence shown here is derived from an EMBL/GenBank/DDBJ whole genome shotgun (WGS) entry which is preliminary data.</text>
</comment>
<dbReference type="PANTHER" id="PTHR37826:SF2">
    <property type="entry name" value="ZINC-RIBBON DOMAIN-CONTAINING PROTEIN"/>
    <property type="match status" value="1"/>
</dbReference>
<protein>
    <submittedName>
        <fullName evidence="3">Antifreeze protein</fullName>
    </submittedName>
</protein>
<dbReference type="Pfam" id="PF14237">
    <property type="entry name" value="GYF_2"/>
    <property type="match status" value="1"/>
</dbReference>
<evidence type="ECO:0000259" key="2">
    <source>
        <dbReference type="Pfam" id="PF14237"/>
    </source>
</evidence>
<reference evidence="3 4" key="1">
    <citation type="submission" date="2016-07" db="EMBL/GenBank/DDBJ databases">
        <title>Genomic analysis of zinc-resistant bacterium Mucilaginibacter pedocola TBZ30.</title>
        <authorList>
            <person name="Huang J."/>
            <person name="Tang J."/>
        </authorList>
    </citation>
    <scope>NUCLEOTIDE SEQUENCE [LARGE SCALE GENOMIC DNA]</scope>
    <source>
        <strain evidence="3 4">TBZ30</strain>
    </source>
</reference>
<dbReference type="PANTHER" id="PTHR37826">
    <property type="entry name" value="FLOTILLIN BAND_7_5 DOMAIN PROTEIN"/>
    <property type="match status" value="1"/>
</dbReference>
<name>A0A1S9PLD3_9SPHI</name>
<evidence type="ECO:0000313" key="3">
    <source>
        <dbReference type="EMBL" id="OOQ61751.1"/>
    </source>
</evidence>
<proteinExistence type="predicted"/>
<organism evidence="3 4">
    <name type="scientific">Mucilaginibacter pedocola</name>
    <dbReference type="NCBI Taxonomy" id="1792845"/>
    <lineage>
        <taxon>Bacteria</taxon>
        <taxon>Pseudomonadati</taxon>
        <taxon>Bacteroidota</taxon>
        <taxon>Sphingobacteriia</taxon>
        <taxon>Sphingobacteriales</taxon>
        <taxon>Sphingobacteriaceae</taxon>
        <taxon>Mucilaginibacter</taxon>
    </lineage>
</organism>
<feature type="domain" description="SPFH" evidence="1">
    <location>
        <begin position="26"/>
        <end position="235"/>
    </location>
</feature>
<dbReference type="RefSeq" id="WP_078345928.1">
    <property type="nucleotide sequence ID" value="NZ_MBTF01000001.1"/>
</dbReference>
<dbReference type="AlphaFoldDB" id="A0A1S9PLD3"/>
<evidence type="ECO:0000259" key="1">
    <source>
        <dbReference type="Pfam" id="PF13421"/>
    </source>
</evidence>
<feature type="domain" description="GYF" evidence="2">
    <location>
        <begin position="309"/>
        <end position="358"/>
    </location>
</feature>
<evidence type="ECO:0000313" key="4">
    <source>
        <dbReference type="Proteomes" id="UP000189739"/>
    </source>
</evidence>
<keyword evidence="4" id="KW-1185">Reference proteome</keyword>
<dbReference type="Proteomes" id="UP000189739">
    <property type="component" value="Unassembled WGS sequence"/>
</dbReference>
<gene>
    <name evidence="3" type="ORF">BC343_01385</name>
</gene>
<dbReference type="Pfam" id="PF13421">
    <property type="entry name" value="Band_7_1"/>
    <property type="match status" value="1"/>
</dbReference>
<dbReference type="SUPFAM" id="SSF117892">
    <property type="entry name" value="Band 7/SPFH domain"/>
    <property type="match status" value="1"/>
</dbReference>
<dbReference type="EMBL" id="MBTF01000001">
    <property type="protein sequence ID" value="OOQ61751.1"/>
    <property type="molecule type" value="Genomic_DNA"/>
</dbReference>
<sequence length="372" mass="40927">MGILDAFFDQFIDIIEWRDDTPDTIVWKFPRYNDEIKNGAQLVVRESQVAIFMDEGRVADVFYPGTYELTTKNIPILTNLRNLPHNFNSPFKAEVYYVSTRQFLNQKWGTKNPVMLRDKEFGPLRLRAFGSFNFKVDDPKLFIQQVSGTNPYYTVEDVSSQLRDNVVTNGMDAVAESKLPILELAANYSEMGKVIQDSVNGDFKGIGLLVTKLLVENISLPPEVEEMLDKRSQMSVLGNLGAYAQLQGTEAMVKAAENTAGGNMASLGMGLGVAAGIAKQTGNIFREANFDGNNPSGETAPPTFPAIQYHVAVNGKAEGPFALDAIKDMVSAKTLTKDTLVWKKGMPGWASAATAHDLAEMFDNEPPPLPLA</sequence>
<dbReference type="Gene3D" id="3.30.479.30">
    <property type="entry name" value="Band 7 domain"/>
    <property type="match status" value="1"/>
</dbReference>
<dbReference type="OrthoDB" id="9764015at2"/>
<dbReference type="InterPro" id="IPR025640">
    <property type="entry name" value="GYF_2"/>
</dbReference>
<accession>A0A1S9PLD3</accession>
<dbReference type="STRING" id="1792845.BC343_01385"/>
<dbReference type="InterPro" id="IPR033880">
    <property type="entry name" value="SPFH_YdjI"/>
</dbReference>
<dbReference type="InterPro" id="IPR036013">
    <property type="entry name" value="Band_7/SPFH_dom_sf"/>
</dbReference>